<dbReference type="Proteomes" id="UP000830671">
    <property type="component" value="Chromosome 9"/>
</dbReference>
<proteinExistence type="predicted"/>
<dbReference type="GeneID" id="73350244"/>
<gene>
    <name evidence="1" type="ORF">CLUP02_16310</name>
</gene>
<keyword evidence="2" id="KW-1185">Reference proteome</keyword>
<dbReference type="RefSeq" id="XP_049152381.1">
    <property type="nucleotide sequence ID" value="XM_049295234.1"/>
</dbReference>
<dbReference type="KEGG" id="clup:CLUP02_16310"/>
<organism evidence="1 2">
    <name type="scientific">Colletotrichum lupini</name>
    <dbReference type="NCBI Taxonomy" id="145971"/>
    <lineage>
        <taxon>Eukaryota</taxon>
        <taxon>Fungi</taxon>
        <taxon>Dikarya</taxon>
        <taxon>Ascomycota</taxon>
        <taxon>Pezizomycotina</taxon>
        <taxon>Sordariomycetes</taxon>
        <taxon>Hypocreomycetidae</taxon>
        <taxon>Glomerellales</taxon>
        <taxon>Glomerellaceae</taxon>
        <taxon>Colletotrichum</taxon>
        <taxon>Colletotrichum acutatum species complex</taxon>
    </lineage>
</organism>
<dbReference type="EMBL" id="CP019481">
    <property type="protein sequence ID" value="UQC90780.1"/>
    <property type="molecule type" value="Genomic_DNA"/>
</dbReference>
<accession>A0A9Q8T873</accession>
<dbReference type="AlphaFoldDB" id="A0A9Q8T873"/>
<reference evidence="1" key="1">
    <citation type="journal article" date="2021" name="Mol. Plant Microbe Interact.">
        <title>Complete Genome Sequence of the Plant-Pathogenic Fungus Colletotrichum lupini.</title>
        <authorList>
            <person name="Baroncelli R."/>
            <person name="Pensec F."/>
            <person name="Da Lio D."/>
            <person name="Boufleur T."/>
            <person name="Vicente I."/>
            <person name="Sarrocco S."/>
            <person name="Picot A."/>
            <person name="Baraldi E."/>
            <person name="Sukno S."/>
            <person name="Thon M."/>
            <person name="Le Floch G."/>
        </authorList>
    </citation>
    <scope>NUCLEOTIDE SEQUENCE</scope>
    <source>
        <strain evidence="1">IMI 504893</strain>
    </source>
</reference>
<protein>
    <submittedName>
        <fullName evidence="1">Uncharacterized protein</fullName>
    </submittedName>
</protein>
<sequence>MTPIRVAAKMTKPIGRTSSVPALYNGSFLLSVVKFSYGLWNYTEGEDGRQCKKVYLVWPSFLPPIHRTWHQFVPSLPCPDLTMLPFALLPSKEKHKSLSILAPGHRLPHPPVIFPHTPRSDYSFWVPRLHFPRPLCPRSSLGVFKVFPFFVFLRRRRCKKLAHTPSPSGPTPTQSYANPALPLYLVFLADCHPSVLSKHFLLPPSLWEISPGWEPIAVWSGLVSTCFSSVISSPADAYNTSTASYIDDRLTSRLGLCVTNPHSPRPFNDAVIPSRVRPAAARPGAIKSSVALGPSSSPFDWKRRHLHRGNNNARITKFLLDPQYQHTHAQPPPDRPRYPAPVSFDFIGENQGISTALLHCHHSLGHDNHHRLRGEKKKEFETAQRHVAVVGWGKERQHKQPVQNHENVEWEDPADRNHLSGVDNDQVHPKEYLHQILNACVPGMTSDKSTWHNTIASSHHHRSSISLFNPTSGYPTAPVRIHLSDTNLRTSNFDI</sequence>
<evidence type="ECO:0000313" key="2">
    <source>
        <dbReference type="Proteomes" id="UP000830671"/>
    </source>
</evidence>
<name>A0A9Q8T873_9PEZI</name>
<evidence type="ECO:0000313" key="1">
    <source>
        <dbReference type="EMBL" id="UQC90780.1"/>
    </source>
</evidence>